<accession>A0ABY9X7Q1</accession>
<gene>
    <name evidence="6" type="ORF">F0U60_50410</name>
</gene>
<evidence type="ECO:0000256" key="4">
    <source>
        <dbReference type="SAM" id="MobiDB-lite"/>
    </source>
</evidence>
<evidence type="ECO:0000259" key="5">
    <source>
        <dbReference type="PROSITE" id="PS01124"/>
    </source>
</evidence>
<reference evidence="6 7" key="1">
    <citation type="submission" date="2019-08" db="EMBL/GenBank/DDBJ databases">
        <title>Archangium and Cystobacter genomes.</title>
        <authorList>
            <person name="Chen I.-C.K."/>
            <person name="Wielgoss S."/>
        </authorList>
    </citation>
    <scope>NUCLEOTIDE SEQUENCE [LARGE SCALE GENOMIC DNA]</scope>
    <source>
        <strain evidence="6 7">Cbm 6</strain>
    </source>
</reference>
<keyword evidence="3" id="KW-0804">Transcription</keyword>
<dbReference type="InterPro" id="IPR018060">
    <property type="entry name" value="HTH_AraC"/>
</dbReference>
<organism evidence="6 7">
    <name type="scientific">Archangium minus</name>
    <dbReference type="NCBI Taxonomy" id="83450"/>
    <lineage>
        <taxon>Bacteria</taxon>
        <taxon>Pseudomonadati</taxon>
        <taxon>Myxococcota</taxon>
        <taxon>Myxococcia</taxon>
        <taxon>Myxococcales</taxon>
        <taxon>Cystobacterineae</taxon>
        <taxon>Archangiaceae</taxon>
        <taxon>Archangium</taxon>
    </lineage>
</organism>
<feature type="region of interest" description="Disordered" evidence="4">
    <location>
        <begin position="246"/>
        <end position="283"/>
    </location>
</feature>
<dbReference type="RefSeq" id="WP_395811698.1">
    <property type="nucleotide sequence ID" value="NZ_CP043494.1"/>
</dbReference>
<feature type="domain" description="HTH araC/xylS-type" evidence="5">
    <location>
        <begin position="172"/>
        <end position="255"/>
    </location>
</feature>
<keyword evidence="1" id="KW-0805">Transcription regulation</keyword>
<dbReference type="EMBL" id="CP043494">
    <property type="protein sequence ID" value="WNG51438.1"/>
    <property type="molecule type" value="Genomic_DNA"/>
</dbReference>
<dbReference type="Pfam" id="PF20240">
    <property type="entry name" value="DUF6597"/>
    <property type="match status" value="1"/>
</dbReference>
<evidence type="ECO:0000256" key="1">
    <source>
        <dbReference type="ARBA" id="ARBA00023015"/>
    </source>
</evidence>
<dbReference type="Proteomes" id="UP001611383">
    <property type="component" value="Chromosome"/>
</dbReference>
<keyword evidence="2" id="KW-0238">DNA-binding</keyword>
<dbReference type="PANTHER" id="PTHR46796:SF15">
    <property type="entry name" value="BLL1074 PROTEIN"/>
    <property type="match status" value="1"/>
</dbReference>
<evidence type="ECO:0000313" key="7">
    <source>
        <dbReference type="Proteomes" id="UP001611383"/>
    </source>
</evidence>
<evidence type="ECO:0000256" key="2">
    <source>
        <dbReference type="ARBA" id="ARBA00023125"/>
    </source>
</evidence>
<evidence type="ECO:0000313" key="6">
    <source>
        <dbReference type="EMBL" id="WNG51438.1"/>
    </source>
</evidence>
<proteinExistence type="predicted"/>
<name>A0ABY9X7Q1_9BACT</name>
<sequence>MLHSHSLPAPAPLARHVECVWRLTGQAEKDLRVPILPDVAGADVVLQLGEPGRLVEEGQVRPLPERFVVGGLGRALLLEPVGAVDVLGIHLPPACACLLGSSAAALRERVLPLAQVAPGLDAALAEWARQRPGGEVALEGLWPLISEHLRPCCDALVCEAARALAGADSPPVAELAETLGVSRRQLTRRFQDAVGVPPRDFVRFARMARAWRGAATTPDRKLAELAAEAGYADQPHLDRDFRELAGAPPSRALGKGQRVVATVEEEAPSAVSPPYKSRPPPRG</sequence>
<dbReference type="Pfam" id="PF12833">
    <property type="entry name" value="HTH_18"/>
    <property type="match status" value="1"/>
</dbReference>
<dbReference type="PANTHER" id="PTHR46796">
    <property type="entry name" value="HTH-TYPE TRANSCRIPTIONAL ACTIVATOR RHAS-RELATED"/>
    <property type="match status" value="1"/>
</dbReference>
<dbReference type="InterPro" id="IPR046532">
    <property type="entry name" value="DUF6597"/>
</dbReference>
<dbReference type="SMART" id="SM00342">
    <property type="entry name" value="HTH_ARAC"/>
    <property type="match status" value="1"/>
</dbReference>
<keyword evidence="7" id="KW-1185">Reference proteome</keyword>
<protein>
    <submittedName>
        <fullName evidence="6">AraC family transcriptional regulator</fullName>
    </submittedName>
</protein>
<evidence type="ECO:0000256" key="3">
    <source>
        <dbReference type="ARBA" id="ARBA00023163"/>
    </source>
</evidence>
<dbReference type="PROSITE" id="PS01124">
    <property type="entry name" value="HTH_ARAC_FAMILY_2"/>
    <property type="match status" value="1"/>
</dbReference>
<dbReference type="InterPro" id="IPR050204">
    <property type="entry name" value="AraC_XylS_family_regulators"/>
</dbReference>
<dbReference type="Gene3D" id="1.10.10.60">
    <property type="entry name" value="Homeodomain-like"/>
    <property type="match status" value="1"/>
</dbReference>